<evidence type="ECO:0000313" key="2">
    <source>
        <dbReference type="Proteomes" id="UP001149163"/>
    </source>
</evidence>
<comment type="caution">
    <text evidence="1">The sequence shown here is derived from an EMBL/GenBank/DDBJ whole genome shotgun (WGS) entry which is preliminary data.</text>
</comment>
<dbReference type="GeneID" id="81424583"/>
<name>A0A9W9I6E4_9EURO</name>
<accession>A0A9W9I6E4</accession>
<gene>
    <name evidence="1" type="ORF">N7482_003282</name>
</gene>
<proteinExistence type="predicted"/>
<evidence type="ECO:0000313" key="1">
    <source>
        <dbReference type="EMBL" id="KAJ5167688.1"/>
    </source>
</evidence>
<dbReference type="Proteomes" id="UP001149163">
    <property type="component" value="Unassembled WGS sequence"/>
</dbReference>
<dbReference type="AlphaFoldDB" id="A0A9W9I6E4"/>
<dbReference type="EMBL" id="JAPQKN010000002">
    <property type="protein sequence ID" value="KAJ5167688.1"/>
    <property type="molecule type" value="Genomic_DNA"/>
</dbReference>
<keyword evidence="2" id="KW-1185">Reference proteome</keyword>
<protein>
    <submittedName>
        <fullName evidence="1">Uncharacterized protein</fullName>
    </submittedName>
</protein>
<organism evidence="1 2">
    <name type="scientific">Penicillium canariense</name>
    <dbReference type="NCBI Taxonomy" id="189055"/>
    <lineage>
        <taxon>Eukaryota</taxon>
        <taxon>Fungi</taxon>
        <taxon>Dikarya</taxon>
        <taxon>Ascomycota</taxon>
        <taxon>Pezizomycotina</taxon>
        <taxon>Eurotiomycetes</taxon>
        <taxon>Eurotiomycetidae</taxon>
        <taxon>Eurotiales</taxon>
        <taxon>Aspergillaceae</taxon>
        <taxon>Penicillium</taxon>
    </lineage>
</organism>
<dbReference type="OrthoDB" id="4358334at2759"/>
<reference evidence="1" key="1">
    <citation type="submission" date="2022-11" db="EMBL/GenBank/DDBJ databases">
        <authorList>
            <person name="Petersen C."/>
        </authorList>
    </citation>
    <scope>NUCLEOTIDE SEQUENCE</scope>
    <source>
        <strain evidence="1">IBT 26290</strain>
    </source>
</reference>
<sequence length="109" mass="12178">MPAPIRSRVAVPPTYIRRSVSLLPSTLYKPSSKILSSLRTRIELGVSTLILTPYRSPAIVVRKTRYIIEAVPDDLILVIYTNYIATINLATSLLSASLDRLNLRLVRIS</sequence>
<reference evidence="1" key="2">
    <citation type="journal article" date="2023" name="IMA Fungus">
        <title>Comparative genomic study of the Penicillium genus elucidates a diverse pangenome and 15 lateral gene transfer events.</title>
        <authorList>
            <person name="Petersen C."/>
            <person name="Sorensen T."/>
            <person name="Nielsen M.R."/>
            <person name="Sondergaard T.E."/>
            <person name="Sorensen J.L."/>
            <person name="Fitzpatrick D.A."/>
            <person name="Frisvad J.C."/>
            <person name="Nielsen K.L."/>
        </authorList>
    </citation>
    <scope>NUCLEOTIDE SEQUENCE</scope>
    <source>
        <strain evidence="1">IBT 26290</strain>
    </source>
</reference>
<dbReference type="RefSeq" id="XP_056544149.1">
    <property type="nucleotide sequence ID" value="XM_056685407.1"/>
</dbReference>